<protein>
    <submittedName>
        <fullName evidence="2">Uncharacterized protein</fullName>
    </submittedName>
</protein>
<keyword evidence="1" id="KW-1133">Transmembrane helix</keyword>
<feature type="transmembrane region" description="Helical" evidence="1">
    <location>
        <begin position="20"/>
        <end position="40"/>
    </location>
</feature>
<keyword evidence="1" id="KW-0472">Membrane</keyword>
<name>A0A2G9R6H2_AQUCT</name>
<evidence type="ECO:0000313" key="2">
    <source>
        <dbReference type="EMBL" id="PIO22853.1"/>
    </source>
</evidence>
<evidence type="ECO:0000313" key="3">
    <source>
        <dbReference type="Proteomes" id="UP000228934"/>
    </source>
</evidence>
<dbReference type="Proteomes" id="UP000228934">
    <property type="component" value="Unassembled WGS sequence"/>
</dbReference>
<dbReference type="EMBL" id="KV974219">
    <property type="protein sequence ID" value="PIO22853.1"/>
    <property type="molecule type" value="Genomic_DNA"/>
</dbReference>
<proteinExistence type="predicted"/>
<accession>A0A2G9R6H2</accession>
<gene>
    <name evidence="2" type="ORF">AB205_0108410</name>
</gene>
<keyword evidence="1" id="KW-0812">Transmembrane</keyword>
<dbReference type="PROSITE" id="PS51257">
    <property type="entry name" value="PROKAR_LIPOPROTEIN"/>
    <property type="match status" value="1"/>
</dbReference>
<organism evidence="2 3">
    <name type="scientific">Aquarana catesbeiana</name>
    <name type="common">American bullfrog</name>
    <name type="synonym">Rana catesbeiana</name>
    <dbReference type="NCBI Taxonomy" id="8400"/>
    <lineage>
        <taxon>Eukaryota</taxon>
        <taxon>Metazoa</taxon>
        <taxon>Chordata</taxon>
        <taxon>Craniata</taxon>
        <taxon>Vertebrata</taxon>
        <taxon>Euteleostomi</taxon>
        <taxon>Amphibia</taxon>
        <taxon>Batrachia</taxon>
        <taxon>Anura</taxon>
        <taxon>Neobatrachia</taxon>
        <taxon>Ranoidea</taxon>
        <taxon>Ranidae</taxon>
        <taxon>Aquarana</taxon>
    </lineage>
</organism>
<keyword evidence="3" id="KW-1185">Reference proteome</keyword>
<sequence length="135" mass="14690">MSPGKTGNSNESYYSGQSQSLLVWVACLFLCIGGAVWGTGRPGCMGHRSRCMGHRSRCIGHRSRCIDTRAAVGGAVCRGPHTTFCYGALLFVVTPLLNIYTKVHTYSMLQQSVNKRMLPHLISTAFQLNLPKAVA</sequence>
<reference evidence="3" key="1">
    <citation type="journal article" date="2017" name="Nat. Commun.">
        <title>The North American bullfrog draft genome provides insight into hormonal regulation of long noncoding RNA.</title>
        <authorList>
            <person name="Hammond S.A."/>
            <person name="Warren R.L."/>
            <person name="Vandervalk B.P."/>
            <person name="Kucuk E."/>
            <person name="Khan H."/>
            <person name="Gibb E.A."/>
            <person name="Pandoh P."/>
            <person name="Kirk H."/>
            <person name="Zhao Y."/>
            <person name="Jones M."/>
            <person name="Mungall A.J."/>
            <person name="Coope R."/>
            <person name="Pleasance S."/>
            <person name="Moore R.A."/>
            <person name="Holt R.A."/>
            <person name="Round J.M."/>
            <person name="Ohora S."/>
            <person name="Walle B.V."/>
            <person name="Veldhoen N."/>
            <person name="Helbing C.C."/>
            <person name="Birol I."/>
        </authorList>
    </citation>
    <scope>NUCLEOTIDE SEQUENCE [LARGE SCALE GENOMIC DNA]</scope>
</reference>
<evidence type="ECO:0000256" key="1">
    <source>
        <dbReference type="SAM" id="Phobius"/>
    </source>
</evidence>
<dbReference type="AlphaFoldDB" id="A0A2G9R6H2"/>